<protein>
    <recommendedName>
        <fullName evidence="3">Secreted protein</fullName>
    </recommendedName>
</protein>
<dbReference type="AlphaFoldDB" id="A0AAV4XM49"/>
<evidence type="ECO:0008006" key="3">
    <source>
        <dbReference type="Google" id="ProtNLM"/>
    </source>
</evidence>
<dbReference type="EMBL" id="BPLR01000630">
    <property type="protein sequence ID" value="GIY96177.1"/>
    <property type="molecule type" value="Genomic_DNA"/>
</dbReference>
<accession>A0AAV4XM49</accession>
<keyword evidence="2" id="KW-1185">Reference proteome</keyword>
<evidence type="ECO:0000313" key="2">
    <source>
        <dbReference type="Proteomes" id="UP001054945"/>
    </source>
</evidence>
<comment type="caution">
    <text evidence="1">The sequence shown here is derived from an EMBL/GenBank/DDBJ whole genome shotgun (WGS) entry which is preliminary data.</text>
</comment>
<evidence type="ECO:0000313" key="1">
    <source>
        <dbReference type="EMBL" id="GIY96177.1"/>
    </source>
</evidence>
<reference evidence="1 2" key="1">
    <citation type="submission" date="2021-06" db="EMBL/GenBank/DDBJ databases">
        <title>Caerostris extrusa draft genome.</title>
        <authorList>
            <person name="Kono N."/>
            <person name="Arakawa K."/>
        </authorList>
    </citation>
    <scope>NUCLEOTIDE SEQUENCE [LARGE SCALE GENOMIC DNA]</scope>
</reference>
<proteinExistence type="predicted"/>
<dbReference type="Proteomes" id="UP001054945">
    <property type="component" value="Unassembled WGS sequence"/>
</dbReference>
<sequence>MMLTNVRVQSMRMQRSILFFLLASIASEFRDILYIRNDNFSSLLSMHLRQHTINIKWTNPGTSRCFVCQNKANPIKLCVNSNKNRKVRCVSDDSSDAM</sequence>
<name>A0AAV4XM49_CAEEX</name>
<organism evidence="1 2">
    <name type="scientific">Caerostris extrusa</name>
    <name type="common">Bark spider</name>
    <name type="synonym">Caerostris bankana</name>
    <dbReference type="NCBI Taxonomy" id="172846"/>
    <lineage>
        <taxon>Eukaryota</taxon>
        <taxon>Metazoa</taxon>
        <taxon>Ecdysozoa</taxon>
        <taxon>Arthropoda</taxon>
        <taxon>Chelicerata</taxon>
        <taxon>Arachnida</taxon>
        <taxon>Araneae</taxon>
        <taxon>Araneomorphae</taxon>
        <taxon>Entelegynae</taxon>
        <taxon>Araneoidea</taxon>
        <taxon>Araneidae</taxon>
        <taxon>Caerostris</taxon>
    </lineage>
</organism>
<gene>
    <name evidence="1" type="ORF">CEXT_146251</name>
</gene>